<keyword evidence="1 3" id="KW-0963">Cytoplasm</keyword>
<reference evidence="5 6" key="1">
    <citation type="journal article" date="2024" name="J. Plant Pathol.">
        <title>Sequence and assembly of the genome of Seiridium unicorne, isolate CBS 538.82, causal agent of cypress canker disease.</title>
        <authorList>
            <person name="Scali E."/>
            <person name="Rocca G.D."/>
            <person name="Danti R."/>
            <person name="Garbelotto M."/>
            <person name="Barberini S."/>
            <person name="Baroncelli R."/>
            <person name="Emiliani G."/>
        </authorList>
    </citation>
    <scope>NUCLEOTIDE SEQUENCE [LARGE SCALE GENOMIC DNA]</scope>
    <source>
        <strain evidence="5 6">BM-138-508</strain>
    </source>
</reference>
<evidence type="ECO:0000313" key="5">
    <source>
        <dbReference type="EMBL" id="KAK9423928.1"/>
    </source>
</evidence>
<comment type="function">
    <text evidence="3">Plays a central role in 2-thiolation of mcm(5)S(2)U at tRNA wobble positions of tRNA(Lys), tRNA(Glu) and tRNA(Gln). May act by forming a heterodimer with NCS6 that ligates sulfur from thiocarboxylated URM1 onto the uridine of tRNAs at wobble position. Prior mcm(5) tRNA modification by the elongator complex is required for 2-thiolation. May also be involved in protein urmylation.</text>
</comment>
<protein>
    <recommendedName>
        <fullName evidence="3">Cytoplasmic tRNA 2-thiolation protein 2</fullName>
    </recommendedName>
</protein>
<feature type="domain" description="Aminoglycoside phosphotransferase" evidence="4">
    <location>
        <begin position="62"/>
        <end position="292"/>
    </location>
</feature>
<dbReference type="EMBL" id="JARVKF010000057">
    <property type="protein sequence ID" value="KAK9423928.1"/>
    <property type="molecule type" value="Genomic_DNA"/>
</dbReference>
<dbReference type="Pfam" id="PF01636">
    <property type="entry name" value="APH"/>
    <property type="match status" value="1"/>
</dbReference>
<keyword evidence="2 3" id="KW-0819">tRNA processing</keyword>
<dbReference type="HAMAP" id="MF_03054">
    <property type="entry name" value="CTU2"/>
    <property type="match status" value="1"/>
</dbReference>
<sequence>MAPETPDQIRTKVIRSLENTRYATSSLEPLTGGIANCLYHARLTVPLEDGTAEVAVKHGEGYVVAHPDTELPLDRCKIEEACLKAMADFWVTGVQDSVKYIVRTPECYFYDDKSNTQVLEYLPNGIDLKTYIRKNIASPTPSSYRLQFQRLGKAIAQWIVGFHQQTEKDARDALSTGYKSKLYAELQACESMQKLKFLINYDWLIRRINLFPHILEEAREVFEEFRAEAKREMQEDLMPIHGDFWTGNIVIGDVPIEPDAEIPVFVIDWEMAQLGPRVLDIGQMMAEMYALWLYPRIDAGLWMVQGFAEELALKDQKAAFRVAAQLGCHIVAFETAVPGWGTPEQVEEVARIGRDIIVHARKGDRDWFDKHDLSCLFAHVNDVEMPAAEAQAPFCNRCKTSPSAHNLRGENVCSQCFSSFMSLKAIKRLEQLQRETREGRGPPTTQRYLLALSPGGVSCTDLLNILWENLRQQRERGQKVRFEILVAVIDIDLSDASSASGGGSVNAALEAYKARFEGIGFTKIGLADATSLGTIDWTALPELNADLPPSQRIADLFARLPSASSRADILRLFTRHLLMHTAVRESCDVLLMGYNTTSLAELTLSETAKGRGFAVPWGVNDGILSLPRIPATKAPSDAVEPSDIEEKAGGITIPIYSPLRELFRKELLIYSGLTTPALTPLISSSTNKAAAVVSHKDVSIDDVMARYFAEVEENYPSVVANVVRTTGKLRRSGNSETGNCGLCGLGLDEVGDERWRGELGEQKNEGDDRGRLCYGCERSVYG</sequence>
<organism evidence="5 6">
    <name type="scientific">Seiridium unicorne</name>
    <dbReference type="NCBI Taxonomy" id="138068"/>
    <lineage>
        <taxon>Eukaryota</taxon>
        <taxon>Fungi</taxon>
        <taxon>Dikarya</taxon>
        <taxon>Ascomycota</taxon>
        <taxon>Pezizomycotina</taxon>
        <taxon>Sordariomycetes</taxon>
        <taxon>Xylariomycetidae</taxon>
        <taxon>Amphisphaeriales</taxon>
        <taxon>Sporocadaceae</taxon>
        <taxon>Seiridium</taxon>
    </lineage>
</organism>
<dbReference type="Gene3D" id="3.40.50.620">
    <property type="entry name" value="HUPs"/>
    <property type="match status" value="1"/>
</dbReference>
<dbReference type="Proteomes" id="UP001408356">
    <property type="component" value="Unassembled WGS sequence"/>
</dbReference>
<dbReference type="PANTHER" id="PTHR20882">
    <property type="entry name" value="CYTOPLASMIC TRNA 2-THIOLATION PROTEIN 2"/>
    <property type="match status" value="1"/>
</dbReference>
<dbReference type="InterPro" id="IPR011009">
    <property type="entry name" value="Kinase-like_dom_sf"/>
</dbReference>
<proteinExistence type="inferred from homology"/>
<evidence type="ECO:0000259" key="4">
    <source>
        <dbReference type="Pfam" id="PF01636"/>
    </source>
</evidence>
<accession>A0ABR2VBC9</accession>
<comment type="caution">
    <text evidence="5">The sequence shown here is derived from an EMBL/GenBank/DDBJ whole genome shotgun (WGS) entry which is preliminary data.</text>
</comment>
<evidence type="ECO:0000256" key="2">
    <source>
        <dbReference type="ARBA" id="ARBA00022694"/>
    </source>
</evidence>
<dbReference type="InterPro" id="IPR002575">
    <property type="entry name" value="Aminoglycoside_PTrfase"/>
</dbReference>
<evidence type="ECO:0000313" key="6">
    <source>
        <dbReference type="Proteomes" id="UP001408356"/>
    </source>
</evidence>
<dbReference type="InterPro" id="IPR019407">
    <property type="entry name" value="CTU2"/>
</dbReference>
<evidence type="ECO:0000256" key="3">
    <source>
        <dbReference type="HAMAP-Rule" id="MF_03054"/>
    </source>
</evidence>
<dbReference type="Gene3D" id="3.90.1200.10">
    <property type="match status" value="1"/>
</dbReference>
<dbReference type="InterPro" id="IPR014729">
    <property type="entry name" value="Rossmann-like_a/b/a_fold"/>
</dbReference>
<dbReference type="SUPFAM" id="SSF56112">
    <property type="entry name" value="Protein kinase-like (PK-like)"/>
    <property type="match status" value="1"/>
</dbReference>
<keyword evidence="6" id="KW-1185">Reference proteome</keyword>
<dbReference type="PANTHER" id="PTHR20882:SF14">
    <property type="entry name" value="CYTOPLASMIC TRNA 2-THIOLATION PROTEIN 2"/>
    <property type="match status" value="1"/>
</dbReference>
<gene>
    <name evidence="3" type="primary">NCS2</name>
    <name evidence="3" type="synonym">CTU2</name>
    <name evidence="5" type="ORF">SUNI508_03944</name>
</gene>
<comment type="similarity">
    <text evidence="3">Belongs to the CTU2/NCS2 family.</text>
</comment>
<dbReference type="Pfam" id="PF10288">
    <property type="entry name" value="CTU2"/>
    <property type="match status" value="1"/>
</dbReference>
<dbReference type="Gene3D" id="3.30.200.20">
    <property type="entry name" value="Phosphorylase Kinase, domain 1"/>
    <property type="match status" value="1"/>
</dbReference>
<name>A0ABR2VBC9_9PEZI</name>
<comment type="subcellular location">
    <subcellularLocation>
        <location evidence="3">Cytoplasm</location>
    </subcellularLocation>
</comment>
<comment type="pathway">
    <text evidence="3">tRNA modification; 5-methoxycarbonylmethyl-2-thiouridine-tRNA biosynthesis.</text>
</comment>
<evidence type="ECO:0000256" key="1">
    <source>
        <dbReference type="ARBA" id="ARBA00022490"/>
    </source>
</evidence>